<dbReference type="PANTHER" id="PTHR47718">
    <property type="entry name" value="OS01G0519700 PROTEIN"/>
    <property type="match status" value="1"/>
</dbReference>
<dbReference type="AlphaFoldDB" id="A0AAD8M274"/>
<dbReference type="Pfam" id="PF10551">
    <property type="entry name" value="MULE"/>
    <property type="match status" value="1"/>
</dbReference>
<keyword evidence="3" id="KW-1185">Reference proteome</keyword>
<organism evidence="2 3">
    <name type="scientific">Heracleum sosnowskyi</name>
    <dbReference type="NCBI Taxonomy" id="360622"/>
    <lineage>
        <taxon>Eukaryota</taxon>
        <taxon>Viridiplantae</taxon>
        <taxon>Streptophyta</taxon>
        <taxon>Embryophyta</taxon>
        <taxon>Tracheophyta</taxon>
        <taxon>Spermatophyta</taxon>
        <taxon>Magnoliopsida</taxon>
        <taxon>eudicotyledons</taxon>
        <taxon>Gunneridae</taxon>
        <taxon>Pentapetalae</taxon>
        <taxon>asterids</taxon>
        <taxon>campanulids</taxon>
        <taxon>Apiales</taxon>
        <taxon>Apiaceae</taxon>
        <taxon>Apioideae</taxon>
        <taxon>apioid superclade</taxon>
        <taxon>Tordylieae</taxon>
        <taxon>Tordyliinae</taxon>
        <taxon>Heracleum</taxon>
    </lineage>
</organism>
<comment type="caution">
    <text evidence="2">The sequence shown here is derived from an EMBL/GenBank/DDBJ whole genome shotgun (WGS) entry which is preliminary data.</text>
</comment>
<accession>A0AAD8M274</accession>
<dbReference type="Proteomes" id="UP001237642">
    <property type="component" value="Unassembled WGS sequence"/>
</dbReference>
<feature type="domain" description="MULE transposase" evidence="1">
    <location>
        <begin position="2"/>
        <end position="83"/>
    </location>
</feature>
<name>A0AAD8M274_9APIA</name>
<dbReference type="InterPro" id="IPR018289">
    <property type="entry name" value="MULE_transposase_dom"/>
</dbReference>
<reference evidence="2" key="1">
    <citation type="submission" date="2023-02" db="EMBL/GenBank/DDBJ databases">
        <title>Genome of toxic invasive species Heracleum sosnowskyi carries increased number of genes despite the absence of recent whole-genome duplications.</title>
        <authorList>
            <person name="Schelkunov M."/>
            <person name="Shtratnikova V."/>
            <person name="Makarenko M."/>
            <person name="Klepikova A."/>
            <person name="Omelchenko D."/>
            <person name="Novikova G."/>
            <person name="Obukhova E."/>
            <person name="Bogdanov V."/>
            <person name="Penin A."/>
            <person name="Logacheva M."/>
        </authorList>
    </citation>
    <scope>NUCLEOTIDE SEQUENCE</scope>
    <source>
        <strain evidence="2">Hsosn_3</strain>
        <tissue evidence="2">Leaf</tissue>
    </source>
</reference>
<protein>
    <recommendedName>
        <fullName evidence="1">MULE transposase domain-containing protein</fullName>
    </recommendedName>
</protein>
<evidence type="ECO:0000313" key="2">
    <source>
        <dbReference type="EMBL" id="KAK1356822.1"/>
    </source>
</evidence>
<sequence>MYGMVFVPFIGVDNHWKSVMFAYALLNHENETNFTWVCEMFLKVFCRPPKCIITDQCLAMKVAIQKTFPHSIHRCCVWHIMQKFPAKTGPVFCAESGFMENLNKFIWSSHLTVAEFEEGWSCVEQVWIEQPCLWVVERILNQFLSSRWLRNAEEIFCTLKFPDDLQRINGHIVKDTSKKILTEFQNCYGKLSFK</sequence>
<reference evidence="2" key="2">
    <citation type="submission" date="2023-05" db="EMBL/GenBank/DDBJ databases">
        <authorList>
            <person name="Schelkunov M.I."/>
        </authorList>
    </citation>
    <scope>NUCLEOTIDE SEQUENCE</scope>
    <source>
        <strain evidence="2">Hsosn_3</strain>
        <tissue evidence="2">Leaf</tissue>
    </source>
</reference>
<dbReference type="PANTHER" id="PTHR47718:SF18">
    <property type="entry name" value="PROTEIN FAR1-RELATED SEQUENCE 5-LIKE"/>
    <property type="match status" value="1"/>
</dbReference>
<evidence type="ECO:0000313" key="3">
    <source>
        <dbReference type="Proteomes" id="UP001237642"/>
    </source>
</evidence>
<evidence type="ECO:0000259" key="1">
    <source>
        <dbReference type="Pfam" id="PF10551"/>
    </source>
</evidence>
<proteinExistence type="predicted"/>
<gene>
    <name evidence="2" type="ORF">POM88_050078</name>
</gene>
<dbReference type="EMBL" id="JAUIZM010000011">
    <property type="protein sequence ID" value="KAK1356822.1"/>
    <property type="molecule type" value="Genomic_DNA"/>
</dbReference>